<feature type="compositionally biased region" description="Polar residues" evidence="2">
    <location>
        <begin position="753"/>
        <end position="770"/>
    </location>
</feature>
<feature type="coiled-coil region" evidence="1">
    <location>
        <begin position="34"/>
        <end position="61"/>
    </location>
</feature>
<dbReference type="EMBL" id="PQXL01000054">
    <property type="protein sequence ID" value="THV53324.1"/>
    <property type="molecule type" value="Genomic_DNA"/>
</dbReference>
<evidence type="ECO:0000313" key="4">
    <source>
        <dbReference type="Proteomes" id="UP000308671"/>
    </source>
</evidence>
<evidence type="ECO:0000313" key="3">
    <source>
        <dbReference type="EMBL" id="THV53324.1"/>
    </source>
</evidence>
<keyword evidence="1" id="KW-0175">Coiled coil</keyword>
<evidence type="ECO:0000256" key="2">
    <source>
        <dbReference type="SAM" id="MobiDB-lite"/>
    </source>
</evidence>
<feature type="region of interest" description="Disordered" evidence="2">
    <location>
        <begin position="1"/>
        <end position="23"/>
    </location>
</feature>
<feature type="region of interest" description="Disordered" evidence="2">
    <location>
        <begin position="713"/>
        <end position="786"/>
    </location>
</feature>
<proteinExistence type="predicted"/>
<reference evidence="3 4" key="1">
    <citation type="submission" date="2017-12" db="EMBL/GenBank/DDBJ databases">
        <title>Comparative genomics of Botrytis spp.</title>
        <authorList>
            <person name="Valero-Jimenez C.A."/>
            <person name="Tapia P."/>
            <person name="Veloso J."/>
            <person name="Silva-Moreno E."/>
            <person name="Staats M."/>
            <person name="Valdes J.H."/>
            <person name="Van Kan J.A.L."/>
        </authorList>
    </citation>
    <scope>NUCLEOTIDE SEQUENCE [LARGE SCALE GENOMIC DNA]</scope>
    <source>
        <strain evidence="3 4">MUCL435</strain>
    </source>
</reference>
<comment type="caution">
    <text evidence="3">The sequence shown here is derived from an EMBL/GenBank/DDBJ whole genome shotgun (WGS) entry which is preliminary data.</text>
</comment>
<gene>
    <name evidence="3" type="ORF">BGAL_0054g00360</name>
</gene>
<sequence>MESKDNESDDQGDFISSLHNYQFPDPTTAIKEKLATKKTELISLRKEVEAKEEKIRSCAEDFDRKKVEMNTAGTRLAEESASLITAKSAHDTLVGEILSQDHYLETIRQAKHCQQRQWTWEQCLVRENGKLKEEVESLRQLAKDHCDYYNSEVEKLKKYIDDLKLEHRNCQWSWENQNRRKDSEAEEHVAVAVKEAVDEALSRQRAEFETVMKEAVDKALSCRSTEFDTVGLEVRTTFVESHRLRNPSSFAPTQALVPYESKSTPDFDVLADMTLYLDPQIPGYRTDGETFTRIYGIKWTTAKRFENFPNFADLVNQYALAKSYSPQTFDSTTFFEVWSRMGVSFDETDFEEVTAWLRNVRQTFKTTVDLNLALTEIKKTHNSGSTQTYDKVPERRELDSMILQKILEKKEFCATLRALPRQAGFAIRSRHLEWLKTPQGRDMTIIEKGGEVAHYADALLDAVMFVPELFDNKCETPHDDKLYKQTYHHSPIEIITLASYDCYRPLIKVINWFARIKQWRTNRDYLKTDFVTESGKHGIYPFTAHKHEWLWLPKWDSILRELESLYLMEENMNKIKYQRVDQPVFLEVDHVQVGGQDWSFEDTDRAESPINNKSPTEESWKPGMSQSQYFEDQIDTPPHRNSALSYQPVPLGWDGFPSVSSVKVSSDEVQNPIDDDWGPCTVTAKESSPENMWGARPATLPLPYPNSVRENWSATTRGWRGRGVRTARGGKAARGGRASRGSRGTGTRVSRNDPPQQNLEADASKQQVSDENYDSSWAVAGPSVWG</sequence>
<evidence type="ECO:0000256" key="1">
    <source>
        <dbReference type="SAM" id="Coils"/>
    </source>
</evidence>
<name>A0A4S8RI95_9HELO</name>
<feature type="compositionally biased region" description="Low complexity" evidence="2">
    <location>
        <begin position="726"/>
        <end position="749"/>
    </location>
</feature>
<dbReference type="AlphaFoldDB" id="A0A4S8RI95"/>
<protein>
    <submittedName>
        <fullName evidence="3">Uncharacterized protein</fullName>
    </submittedName>
</protein>
<accession>A0A4S8RI95</accession>
<organism evidence="3 4">
    <name type="scientific">Botrytis galanthina</name>
    <dbReference type="NCBI Taxonomy" id="278940"/>
    <lineage>
        <taxon>Eukaryota</taxon>
        <taxon>Fungi</taxon>
        <taxon>Dikarya</taxon>
        <taxon>Ascomycota</taxon>
        <taxon>Pezizomycotina</taxon>
        <taxon>Leotiomycetes</taxon>
        <taxon>Helotiales</taxon>
        <taxon>Sclerotiniaceae</taxon>
        <taxon>Botrytis</taxon>
    </lineage>
</organism>
<dbReference type="OrthoDB" id="3551556at2759"/>
<keyword evidence="4" id="KW-1185">Reference proteome</keyword>
<feature type="region of interest" description="Disordered" evidence="2">
    <location>
        <begin position="601"/>
        <end position="623"/>
    </location>
</feature>
<dbReference type="Proteomes" id="UP000308671">
    <property type="component" value="Unassembled WGS sequence"/>
</dbReference>